<evidence type="ECO:0000313" key="4">
    <source>
        <dbReference type="EMBL" id="SJX62543.1"/>
    </source>
</evidence>
<comment type="similarity">
    <text evidence="1">Belongs to the TRAPP small subunits family. Sedlin subfamily.</text>
</comment>
<evidence type="ECO:0000313" key="5">
    <source>
        <dbReference type="Proteomes" id="UP000239563"/>
    </source>
</evidence>
<dbReference type="SUPFAM" id="SSF64356">
    <property type="entry name" value="SNARE-like"/>
    <property type="match status" value="1"/>
</dbReference>
<dbReference type="Gene3D" id="3.30.450.70">
    <property type="match status" value="1"/>
</dbReference>
<dbReference type="GO" id="GO:0006888">
    <property type="term" value="P:endoplasmic reticulum to Golgi vesicle-mediated transport"/>
    <property type="evidence" value="ECO:0007669"/>
    <property type="project" value="InterPro"/>
</dbReference>
<reference evidence="4 5" key="1">
    <citation type="submission" date="2017-02" db="EMBL/GenBank/DDBJ databases">
        <authorList>
            <person name="Peterson S.W."/>
        </authorList>
    </citation>
    <scope>NUCLEOTIDE SEQUENCE [LARGE SCALE GENOMIC DNA]</scope>
    <source>
        <strain evidence="4 5">SRS1_H2-8</strain>
    </source>
</reference>
<proteinExistence type="inferred from homology"/>
<feature type="region of interest" description="Disordered" evidence="3">
    <location>
        <begin position="189"/>
        <end position="214"/>
    </location>
</feature>
<dbReference type="InterPro" id="IPR006722">
    <property type="entry name" value="Sedlin"/>
</dbReference>
<dbReference type="Pfam" id="PF04628">
    <property type="entry name" value="Sedlin_N"/>
    <property type="match status" value="1"/>
</dbReference>
<protein>
    <recommendedName>
        <fullName evidence="2">Trafficking protein particle complex subunit 2-like protein</fullName>
    </recommendedName>
</protein>
<organism evidence="4 5">
    <name type="scientific">Sporisorium reilianum f. sp. reilianum</name>
    <dbReference type="NCBI Taxonomy" id="72559"/>
    <lineage>
        <taxon>Eukaryota</taxon>
        <taxon>Fungi</taxon>
        <taxon>Dikarya</taxon>
        <taxon>Basidiomycota</taxon>
        <taxon>Ustilaginomycotina</taxon>
        <taxon>Ustilaginomycetes</taxon>
        <taxon>Ustilaginales</taxon>
        <taxon>Ustilaginaceae</taxon>
        <taxon>Sporisorium</taxon>
    </lineage>
</organism>
<evidence type="ECO:0000256" key="3">
    <source>
        <dbReference type="SAM" id="MobiDB-lite"/>
    </source>
</evidence>
<dbReference type="PANTHER" id="PTHR12403">
    <property type="entry name" value="TRAFFICKING PROTEIN PARTICLE COMPLEX SUBUNIT 2"/>
    <property type="match status" value="1"/>
</dbReference>
<dbReference type="Proteomes" id="UP000239563">
    <property type="component" value="Chromosome V"/>
</dbReference>
<accession>A0A2N8UDU0</accession>
<dbReference type="AlphaFoldDB" id="A0A2N8UDU0"/>
<dbReference type="EMBL" id="LT795058">
    <property type="protein sequence ID" value="SJX62543.1"/>
    <property type="molecule type" value="Genomic_DNA"/>
</dbReference>
<sequence>MSAPAPRMKALAIVSPKSGPIYVRQFGNTSAESTAADLRYHYFAHAALDVMDERSGASSSSSSASRANSEQYLGLLYTLEDLAIYGFQTCTRLRFLLMLSLADHAVRDIDMLTLFRAVFTSYLQYSANPFHSLPPTAFAPAAQQHQSSASRAQEELLQRQQVHLPLNCRLIKSAAFDARIDRIVFGASSSAPPPAPASKDGLIANKTTPIAAGR</sequence>
<evidence type="ECO:0000256" key="1">
    <source>
        <dbReference type="ARBA" id="ARBA00006626"/>
    </source>
</evidence>
<dbReference type="InterPro" id="IPR011012">
    <property type="entry name" value="Longin-like_dom_sf"/>
</dbReference>
<dbReference type="InterPro" id="IPR044760">
    <property type="entry name" value="TRAPPC2L"/>
</dbReference>
<evidence type="ECO:0000256" key="2">
    <source>
        <dbReference type="ARBA" id="ARBA00024408"/>
    </source>
</evidence>
<dbReference type="CDD" id="cd14854">
    <property type="entry name" value="TRAPPC2L"/>
    <property type="match status" value="1"/>
</dbReference>
<dbReference type="GO" id="GO:0005737">
    <property type="term" value="C:cytoplasm"/>
    <property type="evidence" value="ECO:0007669"/>
    <property type="project" value="GOC"/>
</dbReference>
<gene>
    <name evidence="4" type="ORF">SRS1_13390</name>
</gene>
<name>A0A2N8UDU0_9BASI</name>